<reference evidence="1 2" key="1">
    <citation type="submission" date="2020-03" db="EMBL/GenBank/DDBJ databases">
        <authorList>
            <person name="Zhu W."/>
        </authorList>
    </citation>
    <scope>NUCLEOTIDE SEQUENCE [LARGE SCALE GENOMIC DNA]</scope>
    <source>
        <strain evidence="1 2">323-1</strain>
    </source>
</reference>
<sequence>MPKFFTKTPNRTALILSNFHGTLEASLQGLSSIEPERILVIKEDPLSTQHILVHDKTLVGHSIRLEKKDVESANKNRQELYHLLATVLDQVKSA</sequence>
<evidence type="ECO:0000313" key="2">
    <source>
        <dbReference type="Proteomes" id="UP000502297"/>
    </source>
</evidence>
<dbReference type="Proteomes" id="UP000502297">
    <property type="component" value="Chromosome"/>
</dbReference>
<dbReference type="RefSeq" id="WP_166010626.1">
    <property type="nucleotide sequence ID" value="NZ_CP049801.1"/>
</dbReference>
<evidence type="ECO:0000313" key="1">
    <source>
        <dbReference type="EMBL" id="QIO06397.1"/>
    </source>
</evidence>
<organism evidence="1 2">
    <name type="scientific">Acinetobacter shaoyimingii</name>
    <dbReference type="NCBI Taxonomy" id="2715164"/>
    <lineage>
        <taxon>Bacteria</taxon>
        <taxon>Pseudomonadati</taxon>
        <taxon>Pseudomonadota</taxon>
        <taxon>Gammaproteobacteria</taxon>
        <taxon>Moraxellales</taxon>
        <taxon>Moraxellaceae</taxon>
        <taxon>Acinetobacter</taxon>
    </lineage>
</organism>
<gene>
    <name evidence="1" type="ORF">G8E00_10750</name>
</gene>
<protein>
    <submittedName>
        <fullName evidence="1">Uncharacterized protein</fullName>
    </submittedName>
</protein>
<dbReference type="KEGG" id="asha:G8E00_10750"/>
<accession>A0A6G8RWX9</accession>
<keyword evidence="2" id="KW-1185">Reference proteome</keyword>
<dbReference type="EMBL" id="CP049801">
    <property type="protein sequence ID" value="QIO06397.1"/>
    <property type="molecule type" value="Genomic_DNA"/>
</dbReference>
<name>A0A6G8RWX9_9GAMM</name>
<proteinExistence type="predicted"/>
<dbReference type="AlphaFoldDB" id="A0A6G8RWX9"/>